<evidence type="ECO:0000313" key="2">
    <source>
        <dbReference type="Proteomes" id="UP000507222"/>
    </source>
</evidence>
<sequence length="256" mass="27656">MAVTLSATLYSTSLPPKRNTNCASTPVISNLNIGSLLPNLNSCKRLIKFSPRQSHVVASAVSGSPGKFSFSNSLFGAESSLNGEDAASLLETVKVFDLNGNGIPISDLWKDRTAVIAFARHFGCVFCRKRADYLASKKDIMDASGVALVLIGPGSIDQGKAFAEQTKFKGEVYADPSHSSYEALRFVSGVLTTFTPKAGLKIIELYMEGYRQDWKLSFEQDTVARGGWQQGGILVAGPGKSNILFNQFSLKLQTTR</sequence>
<dbReference type="Proteomes" id="UP000507222">
    <property type="component" value="Unassembled WGS sequence"/>
</dbReference>
<dbReference type="InterPro" id="IPR036249">
    <property type="entry name" value="Thioredoxin-like_sf"/>
</dbReference>
<reference evidence="1 2" key="1">
    <citation type="submission" date="2020-05" db="EMBL/GenBank/DDBJ databases">
        <authorList>
            <person name="Campoy J."/>
            <person name="Schneeberger K."/>
            <person name="Spophaly S."/>
        </authorList>
    </citation>
    <scope>NUCLEOTIDE SEQUENCE [LARGE SCALE GENOMIC DNA]</scope>
    <source>
        <strain evidence="1">PruArmRojPasFocal</strain>
    </source>
</reference>
<dbReference type="PANTHER" id="PTHR28630:SF11">
    <property type="entry name" value="THIOREDOXIN-LIKE PROTEIN AAED1, CHLOROPLASTIC"/>
    <property type="match status" value="1"/>
</dbReference>
<evidence type="ECO:0000313" key="1">
    <source>
        <dbReference type="EMBL" id="CAB4284385.1"/>
    </source>
</evidence>
<protein>
    <recommendedName>
        <fullName evidence="3">Thioredoxin domain-containing protein</fullName>
    </recommendedName>
</protein>
<organism evidence="1 2">
    <name type="scientific">Prunus armeniaca</name>
    <name type="common">Apricot</name>
    <name type="synonym">Armeniaca vulgaris</name>
    <dbReference type="NCBI Taxonomy" id="36596"/>
    <lineage>
        <taxon>Eukaryota</taxon>
        <taxon>Viridiplantae</taxon>
        <taxon>Streptophyta</taxon>
        <taxon>Embryophyta</taxon>
        <taxon>Tracheophyta</taxon>
        <taxon>Spermatophyta</taxon>
        <taxon>Magnoliopsida</taxon>
        <taxon>eudicotyledons</taxon>
        <taxon>Gunneridae</taxon>
        <taxon>Pentapetalae</taxon>
        <taxon>rosids</taxon>
        <taxon>fabids</taxon>
        <taxon>Rosales</taxon>
        <taxon>Rosaceae</taxon>
        <taxon>Amygdaloideae</taxon>
        <taxon>Amygdaleae</taxon>
        <taxon>Prunus</taxon>
    </lineage>
</organism>
<gene>
    <name evidence="1" type="ORF">CURHAP_LOCUS39910</name>
</gene>
<accession>A0A6J5VAG3</accession>
<evidence type="ECO:0008006" key="3">
    <source>
        <dbReference type="Google" id="ProtNLM"/>
    </source>
</evidence>
<dbReference type="EMBL" id="CAEKDK010000006">
    <property type="protein sequence ID" value="CAB4284385.1"/>
    <property type="molecule type" value="Genomic_DNA"/>
</dbReference>
<proteinExistence type="predicted"/>
<name>A0A6J5VAG3_PRUAR</name>
<dbReference type="Pfam" id="PF13911">
    <property type="entry name" value="AhpC-TSA_2"/>
    <property type="match status" value="1"/>
</dbReference>
<dbReference type="PANTHER" id="PTHR28630">
    <property type="match status" value="1"/>
</dbReference>
<dbReference type="SUPFAM" id="SSF52833">
    <property type="entry name" value="Thioredoxin-like"/>
    <property type="match status" value="1"/>
</dbReference>
<dbReference type="GO" id="GO:0009507">
    <property type="term" value="C:chloroplast"/>
    <property type="evidence" value="ECO:0007669"/>
    <property type="project" value="TreeGrafter"/>
</dbReference>
<dbReference type="AlphaFoldDB" id="A0A6J5VAG3"/>
<dbReference type="InterPro" id="IPR032801">
    <property type="entry name" value="PXL2A/B/C"/>
</dbReference>
<dbReference type="Gene3D" id="3.40.30.10">
    <property type="entry name" value="Glutaredoxin"/>
    <property type="match status" value="1"/>
</dbReference>
<dbReference type="CDD" id="cd02970">
    <property type="entry name" value="PRX_like2"/>
    <property type="match status" value="1"/>
</dbReference>